<keyword evidence="1" id="KW-0812">Transmembrane</keyword>
<reference evidence="2 3" key="1">
    <citation type="submission" date="2022-12" db="EMBL/GenBank/DDBJ databases">
        <title>Draft genome sequence of Paenibacillus sp. dW9.</title>
        <authorList>
            <person name="Choi E.-W."/>
            <person name="Kim D.-U."/>
        </authorList>
    </citation>
    <scope>NUCLEOTIDE SEQUENCE [LARGE SCALE GENOMIC DNA]</scope>
    <source>
        <strain evidence="3">dW9</strain>
    </source>
</reference>
<name>A0ABT4Q4X3_9BACL</name>
<gene>
    <name evidence="2" type="ORF">O9H85_05705</name>
</gene>
<feature type="transmembrane region" description="Helical" evidence="1">
    <location>
        <begin position="101"/>
        <end position="119"/>
    </location>
</feature>
<proteinExistence type="predicted"/>
<keyword evidence="3" id="KW-1185">Reference proteome</keyword>
<evidence type="ECO:0000313" key="2">
    <source>
        <dbReference type="EMBL" id="MCZ8511924.1"/>
    </source>
</evidence>
<feature type="transmembrane region" description="Helical" evidence="1">
    <location>
        <begin position="78"/>
        <end position="95"/>
    </location>
</feature>
<keyword evidence="1" id="KW-1133">Transmembrane helix</keyword>
<evidence type="ECO:0000256" key="1">
    <source>
        <dbReference type="SAM" id="Phobius"/>
    </source>
</evidence>
<keyword evidence="1" id="KW-0472">Membrane</keyword>
<sequence>MKLKSVHLHNKGIRSMKPTVVRFAQALIYLAAILNVINGVFSLGSAGMVKKTLCIAMIIFGVAAVYIATCLNNPNASGRNAAIVLSGILIALRIVEFAVWHNIGFLLGVILPIIVIWRLNSSEARAWFR</sequence>
<organism evidence="2 3">
    <name type="scientific">Paenibacillus gyeongsangnamensis</name>
    <dbReference type="NCBI Taxonomy" id="3388067"/>
    <lineage>
        <taxon>Bacteria</taxon>
        <taxon>Bacillati</taxon>
        <taxon>Bacillota</taxon>
        <taxon>Bacilli</taxon>
        <taxon>Bacillales</taxon>
        <taxon>Paenibacillaceae</taxon>
        <taxon>Paenibacillus</taxon>
    </lineage>
</organism>
<dbReference type="Proteomes" id="UP001527882">
    <property type="component" value="Unassembled WGS sequence"/>
</dbReference>
<dbReference type="EMBL" id="JAQAGZ010000003">
    <property type="protein sequence ID" value="MCZ8511924.1"/>
    <property type="molecule type" value="Genomic_DNA"/>
</dbReference>
<feature type="transmembrane region" description="Helical" evidence="1">
    <location>
        <begin position="53"/>
        <end position="71"/>
    </location>
</feature>
<evidence type="ECO:0000313" key="3">
    <source>
        <dbReference type="Proteomes" id="UP001527882"/>
    </source>
</evidence>
<feature type="transmembrane region" description="Helical" evidence="1">
    <location>
        <begin position="20"/>
        <end position="41"/>
    </location>
</feature>
<accession>A0ABT4Q4X3</accession>
<protein>
    <submittedName>
        <fullName evidence="2">Uncharacterized protein</fullName>
    </submittedName>
</protein>
<comment type="caution">
    <text evidence="2">The sequence shown here is derived from an EMBL/GenBank/DDBJ whole genome shotgun (WGS) entry which is preliminary data.</text>
</comment>